<organism evidence="2 3">
    <name type="scientific">Ornithinimicrobium faecis</name>
    <dbReference type="NCBI Taxonomy" id="2934158"/>
    <lineage>
        <taxon>Bacteria</taxon>
        <taxon>Bacillati</taxon>
        <taxon>Actinomycetota</taxon>
        <taxon>Actinomycetes</taxon>
        <taxon>Micrococcales</taxon>
        <taxon>Ornithinimicrobiaceae</taxon>
        <taxon>Ornithinimicrobium</taxon>
    </lineage>
</organism>
<evidence type="ECO:0000313" key="3">
    <source>
        <dbReference type="Proteomes" id="UP001056455"/>
    </source>
</evidence>
<reference evidence="2" key="1">
    <citation type="submission" date="2022-06" db="EMBL/GenBank/DDBJ databases">
        <title>Ornithinimicrobium HY1793.</title>
        <authorList>
            <person name="Huang Y."/>
        </authorList>
    </citation>
    <scope>NUCLEOTIDE SEQUENCE</scope>
    <source>
        <strain evidence="2">HY1793</strain>
    </source>
</reference>
<dbReference type="Gene3D" id="2.30.110.10">
    <property type="entry name" value="Electron Transport, Fmn-binding Protein, Chain A"/>
    <property type="match status" value="1"/>
</dbReference>
<gene>
    <name evidence="2" type="ORF">NF556_05920</name>
</gene>
<feature type="domain" description="Pyridoxamine 5'-phosphate oxidase N-terminal" evidence="1">
    <location>
        <begin position="40"/>
        <end position="154"/>
    </location>
</feature>
<dbReference type="InterPro" id="IPR012349">
    <property type="entry name" value="Split_barrel_FMN-bd"/>
</dbReference>
<dbReference type="InterPro" id="IPR011576">
    <property type="entry name" value="Pyridox_Oxase_N"/>
</dbReference>
<proteinExistence type="predicted"/>
<sequence>MKETPEEIAALQELMDASRAGSTSHLREIISGDHLLTAAQVVGALEGMRVLSLATVTARGEPRVSAVDGHFLHGQWTFGTDGRAAKAKHLEARPSVSLAHVDGERLGVFCHGQAIRLSPGDPEWEETIAHWTAHYEEDPTTWGADIRMFRVEPTWMVGYGTVDEPTADEAD</sequence>
<protein>
    <submittedName>
        <fullName evidence="2">Pyridoxamine 5'-phosphate oxidase family protein</fullName>
    </submittedName>
</protein>
<dbReference type="Pfam" id="PF01243">
    <property type="entry name" value="PNPOx_N"/>
    <property type="match status" value="1"/>
</dbReference>
<dbReference type="SUPFAM" id="SSF50475">
    <property type="entry name" value="FMN-binding split barrel"/>
    <property type="match status" value="1"/>
</dbReference>
<dbReference type="Proteomes" id="UP001056455">
    <property type="component" value="Chromosome"/>
</dbReference>
<evidence type="ECO:0000259" key="1">
    <source>
        <dbReference type="Pfam" id="PF01243"/>
    </source>
</evidence>
<accession>A0ABY4YXK2</accession>
<keyword evidence="3" id="KW-1185">Reference proteome</keyword>
<evidence type="ECO:0000313" key="2">
    <source>
        <dbReference type="EMBL" id="USQ81180.1"/>
    </source>
</evidence>
<name>A0ABY4YXK2_9MICO</name>
<dbReference type="RefSeq" id="WP_252594564.1">
    <property type="nucleotide sequence ID" value="NZ_CP099489.1"/>
</dbReference>
<dbReference type="EMBL" id="CP099489">
    <property type="protein sequence ID" value="USQ81180.1"/>
    <property type="molecule type" value="Genomic_DNA"/>
</dbReference>